<gene>
    <name evidence="8" type="ORF">CLSPO_c11020</name>
</gene>
<dbReference type="GO" id="GO:0005886">
    <property type="term" value="C:plasma membrane"/>
    <property type="evidence" value="ECO:0007669"/>
    <property type="project" value="UniProtKB-SubCell"/>
</dbReference>
<dbReference type="PANTHER" id="PTHR33545">
    <property type="entry name" value="UPF0750 MEMBRANE PROTEIN YITT-RELATED"/>
    <property type="match status" value="1"/>
</dbReference>
<dbReference type="InterPro" id="IPR015867">
    <property type="entry name" value="N-reg_PII/ATP_PRibTrfase_C"/>
</dbReference>
<feature type="transmembrane region" description="Helical" evidence="6">
    <location>
        <begin position="15"/>
        <end position="35"/>
    </location>
</feature>
<dbReference type="Pfam" id="PF02588">
    <property type="entry name" value="YitT_membrane"/>
    <property type="match status" value="1"/>
</dbReference>
<dbReference type="EMBL" id="CP009225">
    <property type="protein sequence ID" value="AKC61822.1"/>
    <property type="molecule type" value="Genomic_DNA"/>
</dbReference>
<dbReference type="PIRSF" id="PIRSF006483">
    <property type="entry name" value="Membrane_protein_YitT"/>
    <property type="match status" value="1"/>
</dbReference>
<keyword evidence="4 6" id="KW-1133">Transmembrane helix</keyword>
<dbReference type="Pfam" id="PF10035">
    <property type="entry name" value="DUF2179"/>
    <property type="match status" value="1"/>
</dbReference>
<evidence type="ECO:0000313" key="9">
    <source>
        <dbReference type="Proteomes" id="UP000033052"/>
    </source>
</evidence>
<keyword evidence="5 6" id="KW-0472">Membrane</keyword>
<protein>
    <recommendedName>
        <fullName evidence="7">DUF2179 domain-containing protein</fullName>
    </recommendedName>
</protein>
<feature type="transmembrane region" description="Helical" evidence="6">
    <location>
        <begin position="110"/>
        <end position="129"/>
    </location>
</feature>
<dbReference type="Proteomes" id="UP000033052">
    <property type="component" value="Chromosome"/>
</dbReference>
<reference evidence="8 9" key="1">
    <citation type="journal article" date="2015" name="PLoS ONE">
        <title>A universal mariner transposon system for forward genetic studies in the genus clostridium.</title>
        <authorList>
            <person name="Zhang Y."/>
            <person name="Grosse-Honebrink A."/>
            <person name="Minton N.P."/>
        </authorList>
    </citation>
    <scope>NUCLEOTIDE SEQUENCE [LARGE SCALE GENOMIC DNA]</scope>
    <source>
        <strain evidence="8 9">NCIMB 10696</strain>
    </source>
</reference>
<dbReference type="AlphaFoldDB" id="A0A7U4JME5"/>
<dbReference type="CDD" id="cd16380">
    <property type="entry name" value="YitT_C"/>
    <property type="match status" value="1"/>
</dbReference>
<proteinExistence type="predicted"/>
<dbReference type="GeneID" id="92937840"/>
<feature type="transmembrane region" description="Helical" evidence="6">
    <location>
        <begin position="47"/>
        <end position="74"/>
    </location>
</feature>
<comment type="subcellular location">
    <subcellularLocation>
        <location evidence="1">Cell membrane</location>
        <topology evidence="1">Multi-pass membrane protein</topology>
    </subcellularLocation>
</comment>
<name>A0A7U4JME5_CLOSG</name>
<evidence type="ECO:0000259" key="7">
    <source>
        <dbReference type="Pfam" id="PF10035"/>
    </source>
</evidence>
<dbReference type="KEGG" id="cld:CLSPO_c11020"/>
<dbReference type="InterPro" id="IPR003740">
    <property type="entry name" value="YitT"/>
</dbReference>
<accession>A0A7U4JME5</accession>
<dbReference type="InterPro" id="IPR019264">
    <property type="entry name" value="DUF2179"/>
</dbReference>
<evidence type="ECO:0000256" key="1">
    <source>
        <dbReference type="ARBA" id="ARBA00004651"/>
    </source>
</evidence>
<dbReference type="RefSeq" id="WP_003490180.1">
    <property type="nucleotide sequence ID" value="NZ_CP009225.1"/>
</dbReference>
<sequence length="288" mass="31543">MDLKVLDKSIVKDTVMVIIGSFIVTLGINMFLIHANLLSGGLSGVTLIIQYVTGFPAAYSLLILNIPLIILSYIKVDKKFTFLSLVGTLACSVGLILTEPLKNMIQVNDMLLLGIYGGVLNGIGFGIVFSNHGSTGGLDIVSALIKKKYQNFDIGTITFIVNFIIVSISATIFGLTSALYTLISMYITAYLLDKVIKGFNKQKLILIITEKEEKVSRTLMNKLNRGVTFLYAKGAYTEKDKKVLYCVVSLSQLPELKLIVKDIDEDAFISVLDASEVEGRGFKKAFLS</sequence>
<dbReference type="PANTHER" id="PTHR33545:SF5">
    <property type="entry name" value="UPF0750 MEMBRANE PROTEIN YITT"/>
    <property type="match status" value="1"/>
</dbReference>
<feature type="transmembrane region" description="Helical" evidence="6">
    <location>
        <begin position="80"/>
        <end position="98"/>
    </location>
</feature>
<dbReference type="Gene3D" id="3.30.70.120">
    <property type="match status" value="1"/>
</dbReference>
<keyword evidence="3 6" id="KW-0812">Transmembrane</keyword>
<evidence type="ECO:0000256" key="5">
    <source>
        <dbReference type="ARBA" id="ARBA00023136"/>
    </source>
</evidence>
<keyword evidence="2" id="KW-1003">Cell membrane</keyword>
<feature type="domain" description="DUF2179" evidence="7">
    <location>
        <begin position="225"/>
        <end position="279"/>
    </location>
</feature>
<evidence type="ECO:0000256" key="4">
    <source>
        <dbReference type="ARBA" id="ARBA00022989"/>
    </source>
</evidence>
<evidence type="ECO:0000256" key="6">
    <source>
        <dbReference type="SAM" id="Phobius"/>
    </source>
</evidence>
<evidence type="ECO:0000256" key="3">
    <source>
        <dbReference type="ARBA" id="ARBA00022692"/>
    </source>
</evidence>
<evidence type="ECO:0000256" key="2">
    <source>
        <dbReference type="ARBA" id="ARBA00022475"/>
    </source>
</evidence>
<evidence type="ECO:0000313" key="8">
    <source>
        <dbReference type="EMBL" id="AKC61822.1"/>
    </source>
</evidence>
<dbReference type="InterPro" id="IPR051461">
    <property type="entry name" value="UPF0750_membrane"/>
</dbReference>
<feature type="transmembrane region" description="Helical" evidence="6">
    <location>
        <begin position="159"/>
        <end position="192"/>
    </location>
</feature>
<organism evidence="8 9">
    <name type="scientific">Clostridium sporogenes</name>
    <dbReference type="NCBI Taxonomy" id="1509"/>
    <lineage>
        <taxon>Bacteria</taxon>
        <taxon>Bacillati</taxon>
        <taxon>Bacillota</taxon>
        <taxon>Clostridia</taxon>
        <taxon>Eubacteriales</taxon>
        <taxon>Clostridiaceae</taxon>
        <taxon>Clostridium</taxon>
    </lineage>
</organism>